<proteinExistence type="predicted"/>
<protein>
    <recommendedName>
        <fullName evidence="4">Yip1 domain-containing protein</fullName>
    </recommendedName>
</protein>
<keyword evidence="1" id="KW-0812">Transmembrane</keyword>
<evidence type="ECO:0000313" key="2">
    <source>
        <dbReference type="EMBL" id="MFC3705091.1"/>
    </source>
</evidence>
<name>A0ABV7X2R4_9HYPH</name>
<accession>A0ABV7X2R4</accession>
<feature type="transmembrane region" description="Helical" evidence="1">
    <location>
        <begin position="96"/>
        <end position="117"/>
    </location>
</feature>
<comment type="caution">
    <text evidence="2">The sequence shown here is derived from an EMBL/GenBank/DDBJ whole genome shotgun (WGS) entry which is preliminary data.</text>
</comment>
<dbReference type="Proteomes" id="UP001595613">
    <property type="component" value="Unassembled WGS sequence"/>
</dbReference>
<feature type="transmembrane region" description="Helical" evidence="1">
    <location>
        <begin position="123"/>
        <end position="140"/>
    </location>
</feature>
<feature type="transmembrane region" description="Helical" evidence="1">
    <location>
        <begin position="152"/>
        <end position="172"/>
    </location>
</feature>
<dbReference type="RefSeq" id="WP_380096817.1">
    <property type="nucleotide sequence ID" value="NZ_JBHRYD010000007.1"/>
</dbReference>
<evidence type="ECO:0008006" key="4">
    <source>
        <dbReference type="Google" id="ProtNLM"/>
    </source>
</evidence>
<keyword evidence="1" id="KW-1133">Transmembrane helix</keyword>
<organism evidence="2 3">
    <name type="scientific">Devosia honganensis</name>
    <dbReference type="NCBI Taxonomy" id="1610527"/>
    <lineage>
        <taxon>Bacteria</taxon>
        <taxon>Pseudomonadati</taxon>
        <taxon>Pseudomonadota</taxon>
        <taxon>Alphaproteobacteria</taxon>
        <taxon>Hyphomicrobiales</taxon>
        <taxon>Devosiaceae</taxon>
        <taxon>Devosia</taxon>
    </lineage>
</organism>
<reference evidence="3" key="1">
    <citation type="journal article" date="2019" name="Int. J. Syst. Evol. Microbiol.">
        <title>The Global Catalogue of Microorganisms (GCM) 10K type strain sequencing project: providing services to taxonomists for standard genome sequencing and annotation.</title>
        <authorList>
            <consortium name="The Broad Institute Genomics Platform"/>
            <consortium name="The Broad Institute Genome Sequencing Center for Infectious Disease"/>
            <person name="Wu L."/>
            <person name="Ma J."/>
        </authorList>
    </citation>
    <scope>NUCLEOTIDE SEQUENCE [LARGE SCALE GENOMIC DNA]</scope>
    <source>
        <strain evidence="3">KCTC 42281</strain>
    </source>
</reference>
<evidence type="ECO:0000313" key="3">
    <source>
        <dbReference type="Proteomes" id="UP001595613"/>
    </source>
</evidence>
<gene>
    <name evidence="2" type="ORF">ACFOOL_10010</name>
</gene>
<keyword evidence="1" id="KW-0472">Membrane</keyword>
<feature type="transmembrane region" description="Helical" evidence="1">
    <location>
        <begin position="33"/>
        <end position="53"/>
    </location>
</feature>
<evidence type="ECO:0000256" key="1">
    <source>
        <dbReference type="SAM" id="Phobius"/>
    </source>
</evidence>
<dbReference type="EMBL" id="JBHRYD010000007">
    <property type="protein sequence ID" value="MFC3705091.1"/>
    <property type="molecule type" value="Genomic_DNA"/>
</dbReference>
<sequence>MTILRALRQAVYGWIMLLRGEAGWQQRFRLGPAGLSTALVLFYLCAFLAIVLASLELGVPTLRGVLDIMLVHTLWLLALAAGVFGIRRVLRDRGPALGVLVPGVYALIFYLILGTLISLTLGPLLPLIWLGLAFLLYRLGRAAGGWGPGASAAFALLTLMLLVGLPLTLYMLTAPALPAA</sequence>
<keyword evidence="3" id="KW-1185">Reference proteome</keyword>
<feature type="transmembrane region" description="Helical" evidence="1">
    <location>
        <begin position="65"/>
        <end position="84"/>
    </location>
</feature>